<dbReference type="Gene3D" id="3.40.30.10">
    <property type="entry name" value="Glutaredoxin"/>
    <property type="match status" value="1"/>
</dbReference>
<name>U6MVK0_9EIME</name>
<dbReference type="OrthoDB" id="348553at2759"/>
<dbReference type="AlphaFoldDB" id="U6MVK0"/>
<dbReference type="InterPro" id="IPR036249">
    <property type="entry name" value="Thioredoxin-like_sf"/>
</dbReference>
<dbReference type="Proteomes" id="UP000030754">
    <property type="component" value="Unassembled WGS sequence"/>
</dbReference>
<gene>
    <name evidence="2" type="ORF">ENH_00049940</name>
</gene>
<evidence type="ECO:0000256" key="1">
    <source>
        <dbReference type="SAM" id="MobiDB-lite"/>
    </source>
</evidence>
<feature type="compositionally biased region" description="Low complexity" evidence="1">
    <location>
        <begin position="17"/>
        <end position="48"/>
    </location>
</feature>
<reference evidence="2" key="2">
    <citation type="submission" date="2013-10" db="EMBL/GenBank/DDBJ databases">
        <authorList>
            <person name="Aslett M."/>
        </authorList>
    </citation>
    <scope>NUCLEOTIDE SEQUENCE [LARGE SCALE GENOMIC DNA]</scope>
    <source>
        <strain evidence="2">Houghton</strain>
    </source>
</reference>
<protein>
    <submittedName>
        <fullName evidence="2">Cgd7_4360 protein, related</fullName>
    </submittedName>
</protein>
<accession>U6MVK0</accession>
<evidence type="ECO:0000313" key="2">
    <source>
        <dbReference type="EMBL" id="CDJ68277.1"/>
    </source>
</evidence>
<organism evidence="2 3">
    <name type="scientific">Eimeria necatrix</name>
    <dbReference type="NCBI Taxonomy" id="51315"/>
    <lineage>
        <taxon>Eukaryota</taxon>
        <taxon>Sar</taxon>
        <taxon>Alveolata</taxon>
        <taxon>Apicomplexa</taxon>
        <taxon>Conoidasida</taxon>
        <taxon>Coccidia</taxon>
        <taxon>Eucoccidiorida</taxon>
        <taxon>Eimeriorina</taxon>
        <taxon>Eimeriidae</taxon>
        <taxon>Eimeria</taxon>
    </lineage>
</organism>
<sequence length="196" mass="20078">MSEPYEESVVEGEASESESAAAAAAAAAAESSSDSAESPAAAEDPAAAAAAAAAAEELGALGGPLGGPPGAGPQAVTLGEAPELGEVAEVVVLGTSLSSIKRQFFSSKRVQHFLDCKGIVYFLIDCNRDTSAAMNLKDIELFKEWKAQGILRTVENPNSETGEPEVELPQVLVDGVVLGGEHELQELEEDGDLGKP</sequence>
<evidence type="ECO:0000313" key="3">
    <source>
        <dbReference type="Proteomes" id="UP000030754"/>
    </source>
</evidence>
<dbReference type="EMBL" id="HG725522">
    <property type="protein sequence ID" value="CDJ68277.1"/>
    <property type="molecule type" value="Genomic_DNA"/>
</dbReference>
<dbReference type="PROSITE" id="PS51354">
    <property type="entry name" value="GLUTAREDOXIN_2"/>
    <property type="match status" value="1"/>
</dbReference>
<reference evidence="2" key="1">
    <citation type="submission" date="2013-10" db="EMBL/GenBank/DDBJ databases">
        <title>Genomic analysis of the causative agents of coccidiosis in chickens.</title>
        <authorList>
            <person name="Reid A.J."/>
            <person name="Blake D."/>
            <person name="Billington K."/>
            <person name="Browne H."/>
            <person name="Dunn M."/>
            <person name="Hung S."/>
            <person name="Kawahara F."/>
            <person name="Miranda-Saavedra D."/>
            <person name="Mourier T."/>
            <person name="Nagra H."/>
            <person name="Otto T.D."/>
            <person name="Rawlings N."/>
            <person name="Sanchez A."/>
            <person name="Sanders M."/>
            <person name="Subramaniam C."/>
            <person name="Tay Y."/>
            <person name="Dear P."/>
            <person name="Doerig C."/>
            <person name="Gruber A."/>
            <person name="Parkinson J."/>
            <person name="Shirley M."/>
            <person name="Wan K.L."/>
            <person name="Berriman M."/>
            <person name="Tomley F."/>
            <person name="Pain A."/>
        </authorList>
    </citation>
    <scope>NUCLEOTIDE SEQUENCE [LARGE SCALE GENOMIC DNA]</scope>
    <source>
        <strain evidence="2">Houghton</strain>
    </source>
</reference>
<dbReference type="VEuPathDB" id="ToxoDB:ENH_00049940"/>
<dbReference type="RefSeq" id="XP_013436744.1">
    <property type="nucleotide sequence ID" value="XM_013581290.1"/>
</dbReference>
<dbReference type="SUPFAM" id="SSF52833">
    <property type="entry name" value="Thioredoxin-like"/>
    <property type="match status" value="1"/>
</dbReference>
<keyword evidence="3" id="KW-1185">Reference proteome</keyword>
<proteinExistence type="predicted"/>
<feature type="region of interest" description="Disordered" evidence="1">
    <location>
        <begin position="1"/>
        <end position="48"/>
    </location>
</feature>
<dbReference type="GeneID" id="25475143"/>
<feature type="compositionally biased region" description="Acidic residues" evidence="1">
    <location>
        <begin position="1"/>
        <end position="16"/>
    </location>
</feature>